<protein>
    <submittedName>
        <fullName evidence="1">Uncharacterized protein</fullName>
    </submittedName>
</protein>
<dbReference type="EnsemblMetazoa" id="GBRI037882-RA">
    <property type="protein sequence ID" value="GBRI037882-PA"/>
    <property type="gene ID" value="GBRI037882"/>
</dbReference>
<keyword evidence="2" id="KW-1185">Reference proteome</keyword>
<dbReference type="VEuPathDB" id="VectorBase:GBRI037882"/>
<accession>A0A1A9WZ30</accession>
<name>A0A1A9WZ30_9MUSC</name>
<organism evidence="1 2">
    <name type="scientific">Glossina brevipalpis</name>
    <dbReference type="NCBI Taxonomy" id="37001"/>
    <lineage>
        <taxon>Eukaryota</taxon>
        <taxon>Metazoa</taxon>
        <taxon>Ecdysozoa</taxon>
        <taxon>Arthropoda</taxon>
        <taxon>Hexapoda</taxon>
        <taxon>Insecta</taxon>
        <taxon>Pterygota</taxon>
        <taxon>Neoptera</taxon>
        <taxon>Endopterygota</taxon>
        <taxon>Diptera</taxon>
        <taxon>Brachycera</taxon>
        <taxon>Muscomorpha</taxon>
        <taxon>Hippoboscoidea</taxon>
        <taxon>Glossinidae</taxon>
        <taxon>Glossina</taxon>
    </lineage>
</organism>
<reference evidence="2" key="1">
    <citation type="submission" date="2014-03" db="EMBL/GenBank/DDBJ databases">
        <authorList>
            <person name="Aksoy S."/>
            <person name="Warren W."/>
            <person name="Wilson R.K."/>
        </authorList>
    </citation>
    <scope>NUCLEOTIDE SEQUENCE [LARGE SCALE GENOMIC DNA]</scope>
    <source>
        <strain evidence="2">IAEA</strain>
    </source>
</reference>
<dbReference type="Proteomes" id="UP000091820">
    <property type="component" value="Unassembled WGS sequence"/>
</dbReference>
<sequence>MTGFKITKSPCSFLPYIQAAARQTKEQREHESSLNKKLYYFLDIDGQVINEKSLTRIKIRSIYKVNPCLPYKTQVISVVVRVMRLKLKKFGGILVYSEEPYLSKVPLQHYDVLGYCLMVKGIAIFGFRNVFKTLKIRNICMCLSGLCDVMKPLPNSFPAVSNMRITGLAVPLMGTICSGSRVTAIGPP</sequence>
<evidence type="ECO:0000313" key="1">
    <source>
        <dbReference type="EnsemblMetazoa" id="GBRI037882-PA"/>
    </source>
</evidence>
<reference evidence="1" key="2">
    <citation type="submission" date="2020-05" db="UniProtKB">
        <authorList>
            <consortium name="EnsemblMetazoa"/>
        </authorList>
    </citation>
    <scope>IDENTIFICATION</scope>
    <source>
        <strain evidence="1">IAEA</strain>
    </source>
</reference>
<dbReference type="AlphaFoldDB" id="A0A1A9WZ30"/>
<evidence type="ECO:0000313" key="2">
    <source>
        <dbReference type="Proteomes" id="UP000091820"/>
    </source>
</evidence>
<proteinExistence type="predicted"/>